<feature type="compositionally biased region" description="Gly residues" evidence="1">
    <location>
        <begin position="27"/>
        <end position="39"/>
    </location>
</feature>
<dbReference type="RefSeq" id="WP_212322106.1">
    <property type="nucleotide sequence ID" value="NZ_AP024463.1"/>
</dbReference>
<gene>
    <name evidence="2" type="ORF">J5A65_11555</name>
</gene>
<dbReference type="Proteomes" id="UP000678513">
    <property type="component" value="Chromosome"/>
</dbReference>
<proteinExistence type="predicted"/>
<organism evidence="2 3">
    <name type="scientific">Arachnia rubra</name>
    <dbReference type="NCBI Taxonomy" id="1547448"/>
    <lineage>
        <taxon>Bacteria</taxon>
        <taxon>Bacillati</taxon>
        <taxon>Actinomycetota</taxon>
        <taxon>Actinomycetes</taxon>
        <taxon>Propionibacteriales</taxon>
        <taxon>Propionibacteriaceae</taxon>
        <taxon>Arachnia</taxon>
    </lineage>
</organism>
<evidence type="ECO:0000313" key="2">
    <source>
        <dbReference type="EMBL" id="QUC07559.1"/>
    </source>
</evidence>
<accession>A0ABX7Y338</accession>
<name>A0ABX7Y338_9ACTN</name>
<sequence>MPGINASDVPSGDGEGEGDWDGDGDGLGDGLSTGVGEALGDGLPDGLGVGLCDDSVCLGEPQAPRPTAVAAKVPISMLRRLNSVMDIPFINKTRIRVNFN</sequence>
<evidence type="ECO:0000256" key="1">
    <source>
        <dbReference type="SAM" id="MobiDB-lite"/>
    </source>
</evidence>
<protein>
    <submittedName>
        <fullName evidence="2">Uncharacterized protein</fullName>
    </submittedName>
</protein>
<dbReference type="EMBL" id="CP072384">
    <property type="protein sequence ID" value="QUC07559.1"/>
    <property type="molecule type" value="Genomic_DNA"/>
</dbReference>
<feature type="compositionally biased region" description="Acidic residues" evidence="1">
    <location>
        <begin position="14"/>
        <end position="26"/>
    </location>
</feature>
<feature type="region of interest" description="Disordered" evidence="1">
    <location>
        <begin position="1"/>
        <end position="39"/>
    </location>
</feature>
<reference evidence="2 3" key="1">
    <citation type="submission" date="2021-03" db="EMBL/GenBank/DDBJ databases">
        <title>Human Oral Microbial Genomes.</title>
        <authorList>
            <person name="Johnston C.D."/>
            <person name="Chen T."/>
            <person name="Dewhirst F.E."/>
        </authorList>
    </citation>
    <scope>NUCLEOTIDE SEQUENCE [LARGE SCALE GENOMIC DNA]</scope>
    <source>
        <strain evidence="2 3">DSMZ 100122</strain>
    </source>
</reference>
<keyword evidence="3" id="KW-1185">Reference proteome</keyword>
<evidence type="ECO:0000313" key="3">
    <source>
        <dbReference type="Proteomes" id="UP000678513"/>
    </source>
</evidence>